<evidence type="ECO:0000313" key="3">
    <source>
        <dbReference type="EMBL" id="KAI5066635.1"/>
    </source>
</evidence>
<evidence type="ECO:0000313" key="4">
    <source>
        <dbReference type="Proteomes" id="UP000886520"/>
    </source>
</evidence>
<evidence type="ECO:0000256" key="2">
    <source>
        <dbReference type="PROSITE-ProRule" id="PRU00708"/>
    </source>
</evidence>
<dbReference type="FunFam" id="1.25.40.10:FF:000285">
    <property type="entry name" value="Pentatricopeptide repeat-containing protein, chloroplastic"/>
    <property type="match status" value="1"/>
</dbReference>
<dbReference type="InterPro" id="IPR046960">
    <property type="entry name" value="PPR_At4g14850-like_plant"/>
</dbReference>
<evidence type="ECO:0000256" key="1">
    <source>
        <dbReference type="ARBA" id="ARBA00022737"/>
    </source>
</evidence>
<dbReference type="PROSITE" id="PS51375">
    <property type="entry name" value="PPR"/>
    <property type="match status" value="6"/>
</dbReference>
<evidence type="ECO:0008006" key="5">
    <source>
        <dbReference type="Google" id="ProtNLM"/>
    </source>
</evidence>
<dbReference type="GO" id="GO:0009451">
    <property type="term" value="P:RNA modification"/>
    <property type="evidence" value="ECO:0007669"/>
    <property type="project" value="InterPro"/>
</dbReference>
<accession>A0A9D4UEX3</accession>
<feature type="repeat" description="PPR" evidence="2">
    <location>
        <begin position="426"/>
        <end position="460"/>
    </location>
</feature>
<dbReference type="EMBL" id="JABFUD020000018">
    <property type="protein sequence ID" value="KAI5066635.1"/>
    <property type="molecule type" value="Genomic_DNA"/>
</dbReference>
<dbReference type="AlphaFoldDB" id="A0A9D4UEX3"/>
<feature type="repeat" description="PPR" evidence="2">
    <location>
        <begin position="294"/>
        <end position="324"/>
    </location>
</feature>
<dbReference type="PANTHER" id="PTHR24015">
    <property type="entry name" value="OS07G0578800 PROTEIN-RELATED"/>
    <property type="match status" value="1"/>
</dbReference>
<dbReference type="InterPro" id="IPR002885">
    <property type="entry name" value="PPR_rpt"/>
</dbReference>
<dbReference type="Pfam" id="PF13041">
    <property type="entry name" value="PPR_2"/>
    <property type="match status" value="5"/>
</dbReference>
<gene>
    <name evidence="3" type="ORF">GOP47_0019259</name>
</gene>
<dbReference type="OrthoDB" id="185373at2759"/>
<dbReference type="Pfam" id="PF01535">
    <property type="entry name" value="PPR"/>
    <property type="match status" value="3"/>
</dbReference>
<sequence>MYAKCGFLQQAQQVFDKLSVKNVVVWTTLIAGYAEYGYGDVAICHLDEMQRHGVCPDGVTYICGLKSCGKIGATDKGQELHTEVTTKGLETDLILCSTLVDMYAKCGSLQSAHAVYDKLTVPNIVACTALIVGYTDHGFALEALQCFKQMQSKRIPADAVTYVCSLKACGSIGATNEGYRLHAQILKEGMEADLLVCNTLIDMYAKSGALFEARVVLVKIPSRNVVSWNALIAGYVEHEYGVEALSCYKCMQIEGITPDDATLSCTLKACGITRNAQEGQEIHSELIRRGLAIDTPVGNSLVDMYAKCGFLDKAREVFERIKGRDVVSWTALITGYTEFGSFEEALYSFYQMQHEGVTPDATTFLCTLKACSGLAALDTGQEIHAEIAKTRIELDFVFGTSLVSMYAQCGWLEKAVEVFDNLTCHNVPLCNALLTGYAQLGEVEKVLCLTDQMITEGLPPNVATFASLFNACSYAGLLHEAHVHFECMSKMFGIIPTLTHCNCIVDLLCRAGLVDMAAALIQIMPFHPCAVVWHDVLGACQRCRNVELGLQAFSHAFGLNEKDSAVYISTLNIFVMEEYLLSI</sequence>
<protein>
    <recommendedName>
        <fullName evidence="5">Pentatricopeptide repeat-containing protein</fullName>
    </recommendedName>
</protein>
<dbReference type="FunFam" id="1.25.40.10:FF:000158">
    <property type="entry name" value="pentatricopeptide repeat-containing protein At2g33680"/>
    <property type="match status" value="1"/>
</dbReference>
<feature type="repeat" description="PPR" evidence="2">
    <location>
        <begin position="224"/>
        <end position="258"/>
    </location>
</feature>
<organism evidence="3 4">
    <name type="scientific">Adiantum capillus-veneris</name>
    <name type="common">Maidenhair fern</name>
    <dbReference type="NCBI Taxonomy" id="13818"/>
    <lineage>
        <taxon>Eukaryota</taxon>
        <taxon>Viridiplantae</taxon>
        <taxon>Streptophyta</taxon>
        <taxon>Embryophyta</taxon>
        <taxon>Tracheophyta</taxon>
        <taxon>Polypodiopsida</taxon>
        <taxon>Polypodiidae</taxon>
        <taxon>Polypodiales</taxon>
        <taxon>Pteridineae</taxon>
        <taxon>Pteridaceae</taxon>
        <taxon>Vittarioideae</taxon>
        <taxon>Adiantum</taxon>
    </lineage>
</organism>
<feature type="repeat" description="PPR" evidence="2">
    <location>
        <begin position="22"/>
        <end position="56"/>
    </location>
</feature>
<dbReference type="Proteomes" id="UP000886520">
    <property type="component" value="Chromosome 18"/>
</dbReference>
<feature type="repeat" description="PPR" evidence="2">
    <location>
        <begin position="123"/>
        <end position="157"/>
    </location>
</feature>
<keyword evidence="1" id="KW-0677">Repeat</keyword>
<comment type="caution">
    <text evidence="3">The sequence shown here is derived from an EMBL/GenBank/DDBJ whole genome shotgun (WGS) entry which is preliminary data.</text>
</comment>
<dbReference type="NCBIfam" id="TIGR00756">
    <property type="entry name" value="PPR"/>
    <property type="match status" value="6"/>
</dbReference>
<dbReference type="InterPro" id="IPR011990">
    <property type="entry name" value="TPR-like_helical_dom_sf"/>
</dbReference>
<keyword evidence="4" id="KW-1185">Reference proteome</keyword>
<dbReference type="GO" id="GO:0048731">
    <property type="term" value="P:system development"/>
    <property type="evidence" value="ECO:0007669"/>
    <property type="project" value="UniProtKB-ARBA"/>
</dbReference>
<name>A0A9D4UEX3_ADICA</name>
<dbReference type="FunFam" id="1.25.40.10:FF:000381">
    <property type="entry name" value="Pentatricopeptide repeat-containing protein"/>
    <property type="match status" value="1"/>
</dbReference>
<dbReference type="PANTHER" id="PTHR24015:SF548">
    <property type="entry name" value="OS08G0340900 PROTEIN"/>
    <property type="match status" value="1"/>
</dbReference>
<reference evidence="3" key="1">
    <citation type="submission" date="2021-01" db="EMBL/GenBank/DDBJ databases">
        <title>Adiantum capillus-veneris genome.</title>
        <authorList>
            <person name="Fang Y."/>
            <person name="Liao Q."/>
        </authorList>
    </citation>
    <scope>NUCLEOTIDE SEQUENCE</scope>
    <source>
        <strain evidence="3">H3</strain>
        <tissue evidence="3">Leaf</tissue>
    </source>
</reference>
<feature type="repeat" description="PPR" evidence="2">
    <location>
        <begin position="325"/>
        <end position="359"/>
    </location>
</feature>
<dbReference type="Gene3D" id="1.25.40.10">
    <property type="entry name" value="Tetratricopeptide repeat domain"/>
    <property type="match status" value="4"/>
</dbReference>
<proteinExistence type="predicted"/>
<dbReference type="GO" id="GO:0003723">
    <property type="term" value="F:RNA binding"/>
    <property type="evidence" value="ECO:0007669"/>
    <property type="project" value="InterPro"/>
</dbReference>
<dbReference type="FunFam" id="1.25.40.10:FF:000227">
    <property type="entry name" value="Pentatricopeptide repeat-containing protein At3g13880"/>
    <property type="match status" value="1"/>
</dbReference>